<dbReference type="RefSeq" id="XP_031874821.1">
    <property type="nucleotide sequence ID" value="XM_032010767.1"/>
</dbReference>
<feature type="region of interest" description="Disordered" evidence="1">
    <location>
        <begin position="1"/>
        <end position="21"/>
    </location>
</feature>
<evidence type="ECO:0000313" key="2">
    <source>
        <dbReference type="EMBL" id="RDL42165.1"/>
    </source>
</evidence>
<gene>
    <name evidence="2" type="ORF">BP5553_02144</name>
</gene>
<feature type="compositionally biased region" description="Polar residues" evidence="1">
    <location>
        <begin position="12"/>
        <end position="21"/>
    </location>
</feature>
<organism evidence="2 3">
    <name type="scientific">Venustampulla echinocandica</name>
    <dbReference type="NCBI Taxonomy" id="2656787"/>
    <lineage>
        <taxon>Eukaryota</taxon>
        <taxon>Fungi</taxon>
        <taxon>Dikarya</taxon>
        <taxon>Ascomycota</taxon>
        <taxon>Pezizomycotina</taxon>
        <taxon>Leotiomycetes</taxon>
        <taxon>Helotiales</taxon>
        <taxon>Pleuroascaceae</taxon>
        <taxon>Venustampulla</taxon>
    </lineage>
</organism>
<sequence length="133" mass="13281">MMWPVRGGGVHDSSTVGASSTLSTPCTVLANKGDQGAASGTAWYVPRVRPVTSALPARSHARNGLGAPLGGAQWHSVAQLISARTANSSASRTQGVTARPITARQTASTGGGGAPGARASDSPALLLPVEQPD</sequence>
<protein>
    <submittedName>
        <fullName evidence="2">Uncharacterized protein</fullName>
    </submittedName>
</protein>
<evidence type="ECO:0000256" key="1">
    <source>
        <dbReference type="SAM" id="MobiDB-lite"/>
    </source>
</evidence>
<dbReference type="Proteomes" id="UP000254866">
    <property type="component" value="Unassembled WGS sequence"/>
</dbReference>
<feature type="compositionally biased region" description="Low complexity" evidence="1">
    <location>
        <begin position="84"/>
        <end position="93"/>
    </location>
</feature>
<comment type="caution">
    <text evidence="2">The sequence shown here is derived from an EMBL/GenBank/DDBJ whole genome shotgun (WGS) entry which is preliminary data.</text>
</comment>
<dbReference type="AlphaFoldDB" id="A0A370U317"/>
<keyword evidence="3" id="KW-1185">Reference proteome</keyword>
<feature type="compositionally biased region" description="Gly residues" evidence="1">
    <location>
        <begin position="1"/>
        <end position="10"/>
    </location>
</feature>
<proteinExistence type="predicted"/>
<reference evidence="2 3" key="1">
    <citation type="journal article" date="2018" name="IMA Fungus">
        <title>IMA Genome-F 9: Draft genome sequence of Annulohypoxylon stygium, Aspergillus mulundensis, Berkeleyomyces basicola (syn. Thielaviopsis basicola), Ceratocystis smalleyi, two Cercospora beticola strains, Coleophoma cylindrospora, Fusarium fracticaudum, Phialophora cf. hyalina, and Morchella septimelata.</title>
        <authorList>
            <person name="Wingfield B.D."/>
            <person name="Bills G.F."/>
            <person name="Dong Y."/>
            <person name="Huang W."/>
            <person name="Nel W.J."/>
            <person name="Swalarsk-Parry B.S."/>
            <person name="Vaghefi N."/>
            <person name="Wilken P.M."/>
            <person name="An Z."/>
            <person name="de Beer Z.W."/>
            <person name="De Vos L."/>
            <person name="Chen L."/>
            <person name="Duong T.A."/>
            <person name="Gao Y."/>
            <person name="Hammerbacher A."/>
            <person name="Kikkert J.R."/>
            <person name="Li Y."/>
            <person name="Li H."/>
            <person name="Li K."/>
            <person name="Li Q."/>
            <person name="Liu X."/>
            <person name="Ma X."/>
            <person name="Naidoo K."/>
            <person name="Pethybridge S.J."/>
            <person name="Sun J."/>
            <person name="Steenkamp E.T."/>
            <person name="van der Nest M.A."/>
            <person name="van Wyk S."/>
            <person name="Wingfield M.J."/>
            <person name="Xiong C."/>
            <person name="Yue Q."/>
            <person name="Zhang X."/>
        </authorList>
    </citation>
    <scope>NUCLEOTIDE SEQUENCE [LARGE SCALE GENOMIC DNA]</scope>
    <source>
        <strain evidence="2 3">BP 5553</strain>
    </source>
</reference>
<name>A0A370U317_9HELO</name>
<accession>A0A370U317</accession>
<dbReference type="EMBL" id="NPIC01000001">
    <property type="protein sequence ID" value="RDL42165.1"/>
    <property type="molecule type" value="Genomic_DNA"/>
</dbReference>
<dbReference type="GeneID" id="43594993"/>
<evidence type="ECO:0000313" key="3">
    <source>
        <dbReference type="Proteomes" id="UP000254866"/>
    </source>
</evidence>
<feature type="region of interest" description="Disordered" evidence="1">
    <location>
        <begin position="84"/>
        <end position="133"/>
    </location>
</feature>